<comment type="caution">
    <text evidence="1">The sequence shown here is derived from an EMBL/GenBank/DDBJ whole genome shotgun (WGS) entry which is preliminary data.</text>
</comment>
<dbReference type="EMBL" id="VSSQ01014492">
    <property type="protein sequence ID" value="MPM53771.1"/>
    <property type="molecule type" value="Genomic_DNA"/>
</dbReference>
<gene>
    <name evidence="1" type="ORF">SDC9_100540</name>
</gene>
<dbReference type="AlphaFoldDB" id="A0A645ANA8"/>
<sequence>MRNERRLVFGQQVQTTIEGIVSRQPVIGSEQIGHCAFVKPFPVQTPFAPWINEPVADQSLKDVIPSSPFAAGWQMLSPELVQSELLIEKAGQPASAPLPGAAQFQFVQADADDLVALGSSLLWKQRHRSGLLRTFFKNFDGLAPGRLLRGIDFSEIKHVTLHHLASAIDPPVFGQAPVAMLLAVFEPDSLFEKHSGI</sequence>
<proteinExistence type="predicted"/>
<evidence type="ECO:0000313" key="1">
    <source>
        <dbReference type="EMBL" id="MPM53771.1"/>
    </source>
</evidence>
<accession>A0A645ANA8</accession>
<name>A0A645ANA8_9ZZZZ</name>
<protein>
    <submittedName>
        <fullName evidence="1">Uncharacterized protein</fullName>
    </submittedName>
</protein>
<reference evidence="1" key="1">
    <citation type="submission" date="2019-08" db="EMBL/GenBank/DDBJ databases">
        <authorList>
            <person name="Kucharzyk K."/>
            <person name="Murdoch R.W."/>
            <person name="Higgins S."/>
            <person name="Loffler F."/>
        </authorList>
    </citation>
    <scope>NUCLEOTIDE SEQUENCE</scope>
</reference>
<organism evidence="1">
    <name type="scientific">bioreactor metagenome</name>
    <dbReference type="NCBI Taxonomy" id="1076179"/>
    <lineage>
        <taxon>unclassified sequences</taxon>
        <taxon>metagenomes</taxon>
        <taxon>ecological metagenomes</taxon>
    </lineage>
</organism>